<dbReference type="Pfam" id="PF06374">
    <property type="entry name" value="NDUF_C2"/>
    <property type="match status" value="1"/>
</dbReference>
<keyword evidence="10 11" id="KW-0472">Membrane</keyword>
<sequence length="109" mass="12891">MGLPDEAKRLPPPGIINVNSVWLGLSGWCTAMLENSFNRRPALKSGVHRQLLYATIGWFLGYHLRKRELYTYARLDRDMSEYIRMHPEEFREKEKKTMAEVLEDFHPIR</sequence>
<dbReference type="GO" id="GO:0006120">
    <property type="term" value="P:mitochondrial electron transport, NADH to ubiquinone"/>
    <property type="evidence" value="ECO:0007669"/>
    <property type="project" value="InterPro"/>
</dbReference>
<evidence type="ECO:0000256" key="10">
    <source>
        <dbReference type="ARBA" id="ARBA00023136"/>
    </source>
</evidence>
<evidence type="ECO:0000256" key="2">
    <source>
        <dbReference type="ARBA" id="ARBA00008674"/>
    </source>
</evidence>
<dbReference type="PIRSF" id="PIRSF017834">
    <property type="entry name" value="NADH-UbQ_OxRdtase_b14.5b"/>
    <property type="match status" value="1"/>
</dbReference>
<evidence type="ECO:0000256" key="11">
    <source>
        <dbReference type="PIRNR" id="PIRNR017834"/>
    </source>
</evidence>
<dbReference type="PANTHER" id="PTHR13099:SF0">
    <property type="entry name" value="NADH DEHYDROGENASE [UBIQUINONE] 1 SUBUNIT C2-RELATED"/>
    <property type="match status" value="1"/>
</dbReference>
<comment type="similarity">
    <text evidence="2 11">Belongs to the complex I NDUFC2 subunit family.</text>
</comment>
<evidence type="ECO:0000256" key="8">
    <source>
        <dbReference type="ARBA" id="ARBA00022989"/>
    </source>
</evidence>
<dbReference type="AlphaFoldDB" id="A0A9D3PYR4"/>
<keyword evidence="4 11" id="KW-0679">Respiratory chain</keyword>
<organism evidence="12 13">
    <name type="scientific">Megalops atlanticus</name>
    <name type="common">Tarpon</name>
    <name type="synonym">Clupea gigantea</name>
    <dbReference type="NCBI Taxonomy" id="7932"/>
    <lineage>
        <taxon>Eukaryota</taxon>
        <taxon>Metazoa</taxon>
        <taxon>Chordata</taxon>
        <taxon>Craniata</taxon>
        <taxon>Vertebrata</taxon>
        <taxon>Euteleostomi</taxon>
        <taxon>Actinopterygii</taxon>
        <taxon>Neopterygii</taxon>
        <taxon>Teleostei</taxon>
        <taxon>Elopiformes</taxon>
        <taxon>Megalopidae</taxon>
        <taxon>Megalops</taxon>
    </lineage>
</organism>
<evidence type="ECO:0000256" key="3">
    <source>
        <dbReference type="ARBA" id="ARBA00022448"/>
    </source>
</evidence>
<evidence type="ECO:0000256" key="9">
    <source>
        <dbReference type="ARBA" id="ARBA00023128"/>
    </source>
</evidence>
<evidence type="ECO:0000256" key="4">
    <source>
        <dbReference type="ARBA" id="ARBA00022660"/>
    </source>
</evidence>
<accession>A0A9D3PYR4</accession>
<keyword evidence="3 11" id="KW-0813">Transport</keyword>
<keyword evidence="6 11" id="KW-0999">Mitochondrion inner membrane</keyword>
<keyword evidence="9 11" id="KW-0496">Mitochondrion</keyword>
<protein>
    <recommendedName>
        <fullName evidence="11">NADH dehydrogenase [ubiquinone] 1 subunit C2</fullName>
    </recommendedName>
</protein>
<proteinExistence type="inferred from homology"/>
<evidence type="ECO:0000256" key="6">
    <source>
        <dbReference type="ARBA" id="ARBA00022792"/>
    </source>
</evidence>
<evidence type="ECO:0000256" key="7">
    <source>
        <dbReference type="ARBA" id="ARBA00022982"/>
    </source>
</evidence>
<comment type="function">
    <text evidence="11">Accessory subunit of the mitochondrial membrane respiratory chain NADH dehydrogenase (Complex I), that is believed not to be involved in catalysis. Complex I functions in the transfer of electrons from NADH to the respiratory chain. The immediate electron acceptor for the enzyme is believed to be ubiquinone.</text>
</comment>
<dbReference type="PANTHER" id="PTHR13099">
    <property type="entry name" value="NADH-UBIQUINONE OXIDOREDUCTASE SUBUNIT B14.5B"/>
    <property type="match status" value="1"/>
</dbReference>
<gene>
    <name evidence="12" type="ORF">MATL_G00121620</name>
</gene>
<evidence type="ECO:0000313" key="12">
    <source>
        <dbReference type="EMBL" id="KAG7471169.1"/>
    </source>
</evidence>
<reference evidence="12" key="1">
    <citation type="submission" date="2021-01" db="EMBL/GenBank/DDBJ databases">
        <authorList>
            <person name="Zahm M."/>
            <person name="Roques C."/>
            <person name="Cabau C."/>
            <person name="Klopp C."/>
            <person name="Donnadieu C."/>
            <person name="Jouanno E."/>
            <person name="Lampietro C."/>
            <person name="Louis A."/>
            <person name="Herpin A."/>
            <person name="Echchiki A."/>
            <person name="Berthelot C."/>
            <person name="Parey E."/>
            <person name="Roest-Crollius H."/>
            <person name="Braasch I."/>
            <person name="Postlethwait J."/>
            <person name="Bobe J."/>
            <person name="Montfort J."/>
            <person name="Bouchez O."/>
            <person name="Begum T."/>
            <person name="Mejri S."/>
            <person name="Adams A."/>
            <person name="Chen W.-J."/>
            <person name="Guiguen Y."/>
        </authorList>
    </citation>
    <scope>NUCLEOTIDE SEQUENCE</scope>
    <source>
        <strain evidence="12">YG-15Mar2019-1</strain>
        <tissue evidence="12">Brain</tissue>
    </source>
</reference>
<dbReference type="InterPro" id="IPR009423">
    <property type="entry name" value="NDUC2"/>
</dbReference>
<comment type="caution">
    <text evidence="12">The sequence shown here is derived from an EMBL/GenBank/DDBJ whole genome shotgun (WGS) entry which is preliminary data.</text>
</comment>
<comment type="subcellular location">
    <subcellularLocation>
        <location evidence="1">Mitochondrion inner membrane</location>
        <topology evidence="1">Single-pass membrane protein</topology>
        <orientation evidence="1">Matrix side</orientation>
    </subcellularLocation>
</comment>
<keyword evidence="8" id="KW-1133">Transmembrane helix</keyword>
<keyword evidence="7 11" id="KW-0249">Electron transport</keyword>
<keyword evidence="13" id="KW-1185">Reference proteome</keyword>
<evidence type="ECO:0000313" key="13">
    <source>
        <dbReference type="Proteomes" id="UP001046870"/>
    </source>
</evidence>
<dbReference type="Proteomes" id="UP001046870">
    <property type="component" value="Chromosome 9"/>
</dbReference>
<name>A0A9D3PYR4_MEGAT</name>
<evidence type="ECO:0000256" key="1">
    <source>
        <dbReference type="ARBA" id="ARBA00004298"/>
    </source>
</evidence>
<evidence type="ECO:0000256" key="5">
    <source>
        <dbReference type="ARBA" id="ARBA00022692"/>
    </source>
</evidence>
<dbReference type="EMBL" id="JAFDVH010000009">
    <property type="protein sequence ID" value="KAG7471169.1"/>
    <property type="molecule type" value="Genomic_DNA"/>
</dbReference>
<keyword evidence="5" id="KW-0812">Transmembrane</keyword>
<dbReference type="OrthoDB" id="6329847at2759"/>
<dbReference type="GO" id="GO:0005743">
    <property type="term" value="C:mitochondrial inner membrane"/>
    <property type="evidence" value="ECO:0007669"/>
    <property type="project" value="UniProtKB-SubCell"/>
</dbReference>